<accession>A0ACC2V538</accession>
<evidence type="ECO:0000313" key="1">
    <source>
        <dbReference type="EMBL" id="KAJ9094228.1"/>
    </source>
</evidence>
<organism evidence="1 2">
    <name type="scientific">Naganishia friedmannii</name>
    <dbReference type="NCBI Taxonomy" id="89922"/>
    <lineage>
        <taxon>Eukaryota</taxon>
        <taxon>Fungi</taxon>
        <taxon>Dikarya</taxon>
        <taxon>Basidiomycota</taxon>
        <taxon>Agaricomycotina</taxon>
        <taxon>Tremellomycetes</taxon>
        <taxon>Filobasidiales</taxon>
        <taxon>Filobasidiaceae</taxon>
        <taxon>Naganishia</taxon>
    </lineage>
</organism>
<name>A0ACC2V538_9TREE</name>
<comment type="caution">
    <text evidence="1">The sequence shown here is derived from an EMBL/GenBank/DDBJ whole genome shotgun (WGS) entry which is preliminary data.</text>
</comment>
<reference evidence="1" key="1">
    <citation type="submission" date="2023-04" db="EMBL/GenBank/DDBJ databases">
        <title>Draft Genome sequencing of Naganishia species isolated from polar environments using Oxford Nanopore Technology.</title>
        <authorList>
            <person name="Leo P."/>
            <person name="Venkateswaran K."/>
        </authorList>
    </citation>
    <scope>NUCLEOTIDE SEQUENCE</scope>
    <source>
        <strain evidence="1">MNA-CCFEE 5423</strain>
    </source>
</reference>
<proteinExistence type="predicted"/>
<evidence type="ECO:0000313" key="2">
    <source>
        <dbReference type="Proteomes" id="UP001227268"/>
    </source>
</evidence>
<keyword evidence="2" id="KW-1185">Reference proteome</keyword>
<protein>
    <submittedName>
        <fullName evidence="1">Uncharacterized protein</fullName>
    </submittedName>
</protein>
<dbReference type="Proteomes" id="UP001227268">
    <property type="component" value="Unassembled WGS sequence"/>
</dbReference>
<dbReference type="EMBL" id="JASBWT010000026">
    <property type="protein sequence ID" value="KAJ9094228.1"/>
    <property type="molecule type" value="Genomic_DNA"/>
</dbReference>
<gene>
    <name evidence="1" type="ORF">QFC21_006054</name>
</gene>
<sequence>MPSKSIQRNLERSVAVAEERSASQIRTLQKALTQSMESNQKLENDVRLVVAERVDLGTAVFGPPLLPLELLVAVGEFLAGNDHYATLANLSASCHAVRTEMIYLIVDKTCARLVPSDLSTLAVDISCNDASDRVASGRSAYYHRICATVSAIVSVSTLEHLIHLSSARRRRNGYRLIYQAPVELEKFEVLACGRITYHEDHSIHAWSFLEDATLKFVDEKGNRAGLEETMQYLFRGFPIRSPHEASYMEEQFTPRMLLLGNASLFDVFIKSLVNFEMDDPAILRLMTIKLVHHFFGGTHMNDVALTFSLSGTIPGPGAKFILEQNHGSLLYQQTDFSLSNPFEDEFEGEWQE</sequence>